<gene>
    <name evidence="1" type="ORF">SAMN05216267_101087</name>
</gene>
<name>A0A1H8JGS9_9ACTN</name>
<dbReference type="EMBL" id="FODD01000010">
    <property type="protein sequence ID" value="SEN79408.1"/>
    <property type="molecule type" value="Genomic_DNA"/>
</dbReference>
<reference evidence="1 2" key="1">
    <citation type="submission" date="2016-10" db="EMBL/GenBank/DDBJ databases">
        <authorList>
            <person name="de Groot N.N."/>
        </authorList>
    </citation>
    <scope>NUCLEOTIDE SEQUENCE [LARGE SCALE GENOMIC DNA]</scope>
    <source>
        <strain evidence="1 2">CGMCC 4.2026</strain>
    </source>
</reference>
<accession>A0A1H8JGS9</accession>
<protein>
    <submittedName>
        <fullName evidence="1">Uncharacterized conserved protein, DUF2267 family</fullName>
    </submittedName>
</protein>
<proteinExistence type="predicted"/>
<sequence length="142" mass="14716">MRHDEIIGKVQALAQLPDRGSAENATGAVLRTLGERIAPGLAEHVAAQLPPTLGRNLRLAAQDAVGDGRDRGVGEPFGLAAFTGRVAGRAGVPDETALRDTTAVLEVLDGALSPELMDKVASDLSVDYADLLPSGRADEGRP</sequence>
<evidence type="ECO:0000313" key="1">
    <source>
        <dbReference type="EMBL" id="SEN79408.1"/>
    </source>
</evidence>
<dbReference type="Gene3D" id="1.10.490.110">
    <property type="entry name" value="Uncharacterized conserved protein DUF2267"/>
    <property type="match status" value="1"/>
</dbReference>
<dbReference type="InterPro" id="IPR038282">
    <property type="entry name" value="DUF2267_sf"/>
</dbReference>
<dbReference type="STRING" id="310780.SAMN05216267_101087"/>
<evidence type="ECO:0000313" key="2">
    <source>
        <dbReference type="Proteomes" id="UP000181951"/>
    </source>
</evidence>
<keyword evidence="2" id="KW-1185">Reference proteome</keyword>
<organism evidence="1 2">
    <name type="scientific">Actinacidiphila rubida</name>
    <dbReference type="NCBI Taxonomy" id="310780"/>
    <lineage>
        <taxon>Bacteria</taxon>
        <taxon>Bacillati</taxon>
        <taxon>Actinomycetota</taxon>
        <taxon>Actinomycetes</taxon>
        <taxon>Kitasatosporales</taxon>
        <taxon>Streptomycetaceae</taxon>
        <taxon>Actinacidiphila</taxon>
    </lineage>
</organism>
<dbReference type="RefSeq" id="WP_069465847.1">
    <property type="nucleotide sequence ID" value="NZ_FODD01000010.1"/>
</dbReference>
<dbReference type="OrthoDB" id="952780at2"/>
<dbReference type="Pfam" id="PF10025">
    <property type="entry name" value="DUF2267"/>
    <property type="match status" value="1"/>
</dbReference>
<dbReference type="AlphaFoldDB" id="A0A1H8JGS9"/>
<dbReference type="Proteomes" id="UP000181951">
    <property type="component" value="Unassembled WGS sequence"/>
</dbReference>
<dbReference type="InterPro" id="IPR018727">
    <property type="entry name" value="DUF2267"/>
</dbReference>